<dbReference type="InParanoid" id="C1F4M5"/>
<proteinExistence type="predicted"/>
<accession>C1F4M5</accession>
<gene>
    <name evidence="1" type="ordered locus">ACP_1140</name>
</gene>
<dbReference type="AlphaFoldDB" id="C1F4M5"/>
<protein>
    <submittedName>
        <fullName evidence="1">Uncharacterized protein</fullName>
    </submittedName>
</protein>
<dbReference type="KEGG" id="aca:ACP_1140"/>
<keyword evidence="2" id="KW-1185">Reference proteome</keyword>
<name>C1F4M5_ACIC5</name>
<evidence type="ECO:0000313" key="2">
    <source>
        <dbReference type="Proteomes" id="UP000002207"/>
    </source>
</evidence>
<sequence>MYTRYDLYFYGDTARARIPFKARTTQTITAFQRG</sequence>
<organism evidence="1 2">
    <name type="scientific">Acidobacterium capsulatum (strain ATCC 51196 / DSM 11244 / BCRC 80197 / JCM 7670 / NBRC 15755 / NCIMB 13165 / 161)</name>
    <dbReference type="NCBI Taxonomy" id="240015"/>
    <lineage>
        <taxon>Bacteria</taxon>
        <taxon>Pseudomonadati</taxon>
        <taxon>Acidobacteriota</taxon>
        <taxon>Terriglobia</taxon>
        <taxon>Terriglobales</taxon>
        <taxon>Acidobacteriaceae</taxon>
        <taxon>Acidobacterium</taxon>
    </lineage>
</organism>
<dbReference type="Proteomes" id="UP000002207">
    <property type="component" value="Chromosome"/>
</dbReference>
<evidence type="ECO:0000313" key="1">
    <source>
        <dbReference type="EMBL" id="ACO31433.1"/>
    </source>
</evidence>
<reference evidence="1 2" key="1">
    <citation type="journal article" date="2009" name="Appl. Environ. Microbiol.">
        <title>Three genomes from the phylum Acidobacteria provide insight into the lifestyles of these microorganisms in soils.</title>
        <authorList>
            <person name="Ward N.L."/>
            <person name="Challacombe J.F."/>
            <person name="Janssen P.H."/>
            <person name="Henrissat B."/>
            <person name="Coutinho P.M."/>
            <person name="Wu M."/>
            <person name="Xie G."/>
            <person name="Haft D.H."/>
            <person name="Sait M."/>
            <person name="Badger J."/>
            <person name="Barabote R.D."/>
            <person name="Bradley B."/>
            <person name="Brettin T.S."/>
            <person name="Brinkac L.M."/>
            <person name="Bruce D."/>
            <person name="Creasy T."/>
            <person name="Daugherty S.C."/>
            <person name="Davidsen T.M."/>
            <person name="DeBoy R.T."/>
            <person name="Detter J.C."/>
            <person name="Dodson R.J."/>
            <person name="Durkin A.S."/>
            <person name="Ganapathy A."/>
            <person name="Gwinn-Giglio M."/>
            <person name="Han C.S."/>
            <person name="Khouri H."/>
            <person name="Kiss H."/>
            <person name="Kothari S.P."/>
            <person name="Madupu R."/>
            <person name="Nelson K.E."/>
            <person name="Nelson W.C."/>
            <person name="Paulsen I."/>
            <person name="Penn K."/>
            <person name="Ren Q."/>
            <person name="Rosovitz M.J."/>
            <person name="Selengut J.D."/>
            <person name="Shrivastava S."/>
            <person name="Sullivan S.A."/>
            <person name="Tapia R."/>
            <person name="Thompson L.S."/>
            <person name="Watkins K.L."/>
            <person name="Yang Q."/>
            <person name="Yu C."/>
            <person name="Zafar N."/>
            <person name="Zhou L."/>
            <person name="Kuske C.R."/>
        </authorList>
    </citation>
    <scope>NUCLEOTIDE SEQUENCE [LARGE SCALE GENOMIC DNA]</scope>
    <source>
        <strain evidence="2">ATCC 51196 / DSM 11244 / BCRC 80197 / JCM 7670 / NBRC 15755 / NCIMB 13165 / 161</strain>
    </source>
</reference>
<dbReference type="HOGENOM" id="CLU_3371472_0_0_0"/>
<dbReference type="EMBL" id="CP001472">
    <property type="protein sequence ID" value="ACO31433.1"/>
    <property type="molecule type" value="Genomic_DNA"/>
</dbReference>